<dbReference type="Proteomes" id="UP000184233">
    <property type="component" value="Unassembled WGS sequence"/>
</dbReference>
<dbReference type="EMBL" id="MKVH01000025">
    <property type="protein sequence ID" value="OJX56288.1"/>
    <property type="molecule type" value="Genomic_DNA"/>
</dbReference>
<dbReference type="InterPro" id="IPR020556">
    <property type="entry name" value="Amidase_CS"/>
</dbReference>
<dbReference type="GO" id="GO:0005524">
    <property type="term" value="F:ATP binding"/>
    <property type="evidence" value="ECO:0007669"/>
    <property type="project" value="UniProtKB-KW"/>
</dbReference>
<keyword evidence="7 10" id="KW-0067">ATP-binding</keyword>
<evidence type="ECO:0000256" key="9">
    <source>
        <dbReference type="ARBA" id="ARBA00047407"/>
    </source>
</evidence>
<evidence type="ECO:0000256" key="3">
    <source>
        <dbReference type="ARBA" id="ARBA00012739"/>
    </source>
</evidence>
<dbReference type="PANTHER" id="PTHR11895:SF7">
    <property type="entry name" value="GLUTAMYL-TRNA(GLN) AMIDOTRANSFERASE SUBUNIT A, MITOCHONDRIAL"/>
    <property type="match status" value="1"/>
</dbReference>
<reference evidence="12 13" key="1">
    <citation type="submission" date="2016-09" db="EMBL/GenBank/DDBJ databases">
        <title>Genome-resolved meta-omics ties microbial dynamics to process performance in biotechnology for thiocyanate degradation.</title>
        <authorList>
            <person name="Kantor R.S."/>
            <person name="Huddy R.J."/>
            <person name="Iyer R."/>
            <person name="Thomas B.C."/>
            <person name="Brown C.T."/>
            <person name="Anantharaman K."/>
            <person name="Tringe S."/>
            <person name="Hettich R.L."/>
            <person name="Harrison S.T."/>
            <person name="Banfield J.F."/>
        </authorList>
    </citation>
    <scope>NUCLEOTIDE SEQUENCE [LARGE SCALE GENOMIC DNA]</scope>
    <source>
        <strain evidence="12">59-99</strain>
    </source>
</reference>
<comment type="similarity">
    <text evidence="1 10">Belongs to the amidase family. GatA subfamily.</text>
</comment>
<gene>
    <name evidence="10" type="primary">gatA</name>
    <name evidence="12" type="ORF">BGO89_13200</name>
</gene>
<evidence type="ECO:0000256" key="1">
    <source>
        <dbReference type="ARBA" id="ARBA00008069"/>
    </source>
</evidence>
<comment type="subunit">
    <text evidence="2 10">Heterotrimer of A, B and C subunits.</text>
</comment>
<feature type="active site" description="Charge relay system" evidence="10">
    <location>
        <position position="147"/>
    </location>
</feature>
<dbReference type="InterPro" id="IPR036928">
    <property type="entry name" value="AS_sf"/>
</dbReference>
<dbReference type="HAMAP" id="MF_00120">
    <property type="entry name" value="GatA"/>
    <property type="match status" value="1"/>
</dbReference>
<keyword evidence="8 10" id="KW-0648">Protein biosynthesis</keyword>
<evidence type="ECO:0000259" key="11">
    <source>
        <dbReference type="Pfam" id="PF01425"/>
    </source>
</evidence>
<dbReference type="GO" id="GO:0030956">
    <property type="term" value="C:glutamyl-tRNA(Gln) amidotransferase complex"/>
    <property type="evidence" value="ECO:0007669"/>
    <property type="project" value="InterPro"/>
</dbReference>
<sequence>MFIRTDKPRFSSGTTSCAERTDTMLSAIDDGANLNAFLAVDADGTRNQARESDERYAAGLARPLEGMVIAVKDNISMKGLPMTCGSRLLENFRPVYDATVIERLRDAGAILIGKTNMDEFAMGSSSETSAFGPVLHPFDTTLVPGGSSGGSAVAVAKAMCHTALGSDTGGSIRQPAAFCGTYGMKPTYGRVSRYGLTAFASSLDQIGIFASSADDTAALFDVITGYDPMDSTSHPDAAGKAMAILNDPLPSPLRIGVFPETDLDGCEPAVLDAYRTTIDRLRTLGAEIREVSIGYKETWVPTYFILATAEASSNLARFDGVRYGNRGAMTSDETDVMVSTRSNGFGSEVKRRIMLGTYVLSSGYYDAYYRKAQQARRLISTAYADIYREVDALVLPTTPTTAFGIGEKNADPVAMWLSDFFTVSANIAGIPAISIPAGTDGKGLPIGMQLQGPMFGDERLLQLAARLESAA</sequence>
<evidence type="ECO:0000256" key="8">
    <source>
        <dbReference type="ARBA" id="ARBA00022917"/>
    </source>
</evidence>
<evidence type="ECO:0000256" key="2">
    <source>
        <dbReference type="ARBA" id="ARBA00011123"/>
    </source>
</evidence>
<dbReference type="STRING" id="1895771.BGO89_13200"/>
<dbReference type="AlphaFoldDB" id="A0A1M3KUZ4"/>
<protein>
    <recommendedName>
        <fullName evidence="4 10">Glutamyl-tRNA(Gln) amidotransferase subunit A</fullName>
        <shortName evidence="10">Glu-ADT subunit A</shortName>
        <ecNumber evidence="3 10">6.3.5.7</ecNumber>
    </recommendedName>
</protein>
<accession>A0A1M3KUZ4</accession>
<dbReference type="SUPFAM" id="SSF75304">
    <property type="entry name" value="Amidase signature (AS) enzymes"/>
    <property type="match status" value="1"/>
</dbReference>
<name>A0A1M3KUZ4_9BACT</name>
<dbReference type="PANTHER" id="PTHR11895">
    <property type="entry name" value="TRANSAMIDASE"/>
    <property type="match status" value="1"/>
</dbReference>
<evidence type="ECO:0000313" key="12">
    <source>
        <dbReference type="EMBL" id="OJX56288.1"/>
    </source>
</evidence>
<dbReference type="GO" id="GO:0006412">
    <property type="term" value="P:translation"/>
    <property type="evidence" value="ECO:0007669"/>
    <property type="project" value="UniProtKB-UniRule"/>
</dbReference>
<keyword evidence="6 10" id="KW-0547">Nucleotide-binding</keyword>
<dbReference type="Pfam" id="PF01425">
    <property type="entry name" value="Amidase"/>
    <property type="match status" value="1"/>
</dbReference>
<dbReference type="PROSITE" id="PS00571">
    <property type="entry name" value="AMIDASES"/>
    <property type="match status" value="1"/>
</dbReference>
<feature type="domain" description="Amidase" evidence="11">
    <location>
        <begin position="23"/>
        <end position="461"/>
    </location>
</feature>
<proteinExistence type="inferred from homology"/>
<dbReference type="InterPro" id="IPR004412">
    <property type="entry name" value="GatA"/>
</dbReference>
<evidence type="ECO:0000256" key="4">
    <source>
        <dbReference type="ARBA" id="ARBA00014428"/>
    </source>
</evidence>
<feature type="active site" description="Acyl-ester intermediate" evidence="10">
    <location>
        <position position="171"/>
    </location>
</feature>
<dbReference type="Gene3D" id="3.90.1300.10">
    <property type="entry name" value="Amidase signature (AS) domain"/>
    <property type="match status" value="1"/>
</dbReference>
<comment type="caution">
    <text evidence="12">The sequence shown here is derived from an EMBL/GenBank/DDBJ whole genome shotgun (WGS) entry which is preliminary data.</text>
</comment>
<organism evidence="12 13">
    <name type="scientific">Candidatus Kapaibacterium thiocyanatum</name>
    <dbReference type="NCBI Taxonomy" id="1895771"/>
    <lineage>
        <taxon>Bacteria</taxon>
        <taxon>Pseudomonadati</taxon>
        <taxon>Candidatus Kapaibacteriota</taxon>
        <taxon>Candidatus Kapaibacteriia</taxon>
        <taxon>Candidatus Kapaibacteriales</taxon>
        <taxon>Candidatus Kapaibacteriaceae</taxon>
        <taxon>Candidatus Kapaibacterium</taxon>
    </lineage>
</organism>
<dbReference type="InterPro" id="IPR023631">
    <property type="entry name" value="Amidase_dom"/>
</dbReference>
<evidence type="ECO:0000256" key="7">
    <source>
        <dbReference type="ARBA" id="ARBA00022840"/>
    </source>
</evidence>
<dbReference type="InterPro" id="IPR000120">
    <property type="entry name" value="Amidase"/>
</dbReference>
<comment type="catalytic activity">
    <reaction evidence="9 10">
        <text>L-glutamyl-tRNA(Gln) + L-glutamine + ATP + H2O = L-glutaminyl-tRNA(Gln) + L-glutamate + ADP + phosphate + H(+)</text>
        <dbReference type="Rhea" id="RHEA:17521"/>
        <dbReference type="Rhea" id="RHEA-COMP:9681"/>
        <dbReference type="Rhea" id="RHEA-COMP:9684"/>
        <dbReference type="ChEBI" id="CHEBI:15377"/>
        <dbReference type="ChEBI" id="CHEBI:15378"/>
        <dbReference type="ChEBI" id="CHEBI:29985"/>
        <dbReference type="ChEBI" id="CHEBI:30616"/>
        <dbReference type="ChEBI" id="CHEBI:43474"/>
        <dbReference type="ChEBI" id="CHEBI:58359"/>
        <dbReference type="ChEBI" id="CHEBI:78520"/>
        <dbReference type="ChEBI" id="CHEBI:78521"/>
        <dbReference type="ChEBI" id="CHEBI:456216"/>
        <dbReference type="EC" id="6.3.5.7"/>
    </reaction>
</comment>
<dbReference type="NCBIfam" id="TIGR00132">
    <property type="entry name" value="gatA"/>
    <property type="match status" value="1"/>
</dbReference>
<evidence type="ECO:0000313" key="13">
    <source>
        <dbReference type="Proteomes" id="UP000184233"/>
    </source>
</evidence>
<evidence type="ECO:0000256" key="10">
    <source>
        <dbReference type="HAMAP-Rule" id="MF_00120"/>
    </source>
</evidence>
<evidence type="ECO:0000256" key="5">
    <source>
        <dbReference type="ARBA" id="ARBA00022598"/>
    </source>
</evidence>
<evidence type="ECO:0000256" key="6">
    <source>
        <dbReference type="ARBA" id="ARBA00022741"/>
    </source>
</evidence>
<keyword evidence="5 10" id="KW-0436">Ligase</keyword>
<dbReference type="GO" id="GO:0050567">
    <property type="term" value="F:glutaminyl-tRNA synthase (glutamine-hydrolyzing) activity"/>
    <property type="evidence" value="ECO:0007669"/>
    <property type="project" value="UniProtKB-UniRule"/>
</dbReference>
<comment type="function">
    <text evidence="10">Allows the formation of correctly charged Gln-tRNA(Gln) through the transamidation of misacylated Glu-tRNA(Gln) in organisms which lack glutaminyl-tRNA synthetase. The reaction takes place in the presence of glutamine and ATP through an activated gamma-phospho-Glu-tRNA(Gln).</text>
</comment>
<dbReference type="EC" id="6.3.5.7" evidence="3 10"/>
<feature type="active site" description="Charge relay system" evidence="10">
    <location>
        <position position="72"/>
    </location>
</feature>